<dbReference type="Pfam" id="PF02518">
    <property type="entry name" value="HATPase_c"/>
    <property type="match status" value="1"/>
</dbReference>
<dbReference type="SMART" id="SM00387">
    <property type="entry name" value="HATPase_c"/>
    <property type="match status" value="1"/>
</dbReference>
<dbReference type="PRINTS" id="PR00344">
    <property type="entry name" value="BCTRLSENSOR"/>
</dbReference>
<comment type="catalytic activity">
    <reaction evidence="1">
        <text>ATP + protein L-histidine = ADP + protein N-phospho-L-histidine.</text>
        <dbReference type="EC" id="2.7.13.3"/>
    </reaction>
</comment>
<dbReference type="GO" id="GO:0005524">
    <property type="term" value="F:ATP binding"/>
    <property type="evidence" value="ECO:0007669"/>
    <property type="project" value="UniProtKB-KW"/>
</dbReference>
<comment type="caution">
    <text evidence="7">The sequence shown here is derived from an EMBL/GenBank/DDBJ whole genome shotgun (WGS) entry which is preliminary data.</text>
</comment>
<organism evidence="7 8">
    <name type="scientific">Sinimarinibacterium thermocellulolyticum</name>
    <dbReference type="NCBI Taxonomy" id="3170016"/>
    <lineage>
        <taxon>Bacteria</taxon>
        <taxon>Pseudomonadati</taxon>
        <taxon>Pseudomonadota</taxon>
        <taxon>Gammaproteobacteria</taxon>
        <taxon>Nevskiales</taxon>
        <taxon>Nevskiaceae</taxon>
        <taxon>Sinimarinibacterium</taxon>
    </lineage>
</organism>
<dbReference type="Gene3D" id="3.30.565.10">
    <property type="entry name" value="Histidine kinase-like ATPase, C-terminal domain"/>
    <property type="match status" value="1"/>
</dbReference>
<name>A0ABV2A8C9_9GAMM</name>
<dbReference type="Pfam" id="PF19443">
    <property type="entry name" value="DAHL"/>
    <property type="match status" value="1"/>
</dbReference>
<feature type="coiled-coil region" evidence="4">
    <location>
        <begin position="273"/>
        <end position="300"/>
    </location>
</feature>
<dbReference type="InterPro" id="IPR045812">
    <property type="entry name" value="DAHL"/>
</dbReference>
<evidence type="ECO:0000259" key="6">
    <source>
        <dbReference type="PROSITE" id="PS50109"/>
    </source>
</evidence>
<dbReference type="InterPro" id="IPR036890">
    <property type="entry name" value="HATPase_C_sf"/>
</dbReference>
<dbReference type="InterPro" id="IPR004358">
    <property type="entry name" value="Sig_transdc_His_kin-like_C"/>
</dbReference>
<dbReference type="InterPro" id="IPR005467">
    <property type="entry name" value="His_kinase_dom"/>
</dbReference>
<evidence type="ECO:0000256" key="4">
    <source>
        <dbReference type="SAM" id="Coils"/>
    </source>
</evidence>
<dbReference type="InterPro" id="IPR003594">
    <property type="entry name" value="HATPase_dom"/>
</dbReference>
<keyword evidence="7" id="KW-0547">Nucleotide-binding</keyword>
<evidence type="ECO:0000256" key="5">
    <source>
        <dbReference type="SAM" id="Phobius"/>
    </source>
</evidence>
<evidence type="ECO:0000256" key="3">
    <source>
        <dbReference type="ARBA" id="ARBA00022553"/>
    </source>
</evidence>
<evidence type="ECO:0000256" key="2">
    <source>
        <dbReference type="ARBA" id="ARBA00012438"/>
    </source>
</evidence>
<protein>
    <recommendedName>
        <fullName evidence="2">histidine kinase</fullName>
        <ecNumber evidence="2">2.7.13.3</ecNumber>
    </recommendedName>
</protein>
<dbReference type="EC" id="2.7.13.3" evidence="2"/>
<keyword evidence="5" id="KW-0472">Membrane</keyword>
<dbReference type="PANTHER" id="PTHR43065">
    <property type="entry name" value="SENSOR HISTIDINE KINASE"/>
    <property type="match status" value="1"/>
</dbReference>
<dbReference type="CDD" id="cd00082">
    <property type="entry name" value="HisKA"/>
    <property type="match status" value="1"/>
</dbReference>
<proteinExistence type="predicted"/>
<keyword evidence="5" id="KW-1133">Transmembrane helix</keyword>
<feature type="transmembrane region" description="Helical" evidence="5">
    <location>
        <begin position="251"/>
        <end position="269"/>
    </location>
</feature>
<keyword evidence="8" id="KW-1185">Reference proteome</keyword>
<dbReference type="SUPFAM" id="SSF47384">
    <property type="entry name" value="Homodimeric domain of signal transducing histidine kinase"/>
    <property type="match status" value="1"/>
</dbReference>
<dbReference type="EMBL" id="JBEPIJ010000005">
    <property type="protein sequence ID" value="MES0873500.1"/>
    <property type="molecule type" value="Genomic_DNA"/>
</dbReference>
<dbReference type="PANTHER" id="PTHR43065:SF50">
    <property type="entry name" value="HISTIDINE KINASE"/>
    <property type="match status" value="1"/>
</dbReference>
<keyword evidence="4" id="KW-0175">Coiled coil</keyword>
<dbReference type="InterPro" id="IPR003661">
    <property type="entry name" value="HisK_dim/P_dom"/>
</dbReference>
<dbReference type="SMART" id="SM00388">
    <property type="entry name" value="HisKA"/>
    <property type="match status" value="1"/>
</dbReference>
<gene>
    <name evidence="7" type="ORF">ABSH63_05710</name>
</gene>
<sequence length="575" mass="63050">MAISVGAALVVLAVLVVRTQSEPQTVQGHLARMITLAQLRVANEDADIQVARARLRLTAETDGLRDAVQRLEAARASLSTHRDEFRAVSRDLSGNAAALIEQIDTKTALIGTYERQLRQFASVYERLRAQVETLLAHPALPLGHALHGVVRGLIEEITAYALQSTPDNRSTIESLLDRLGADAASVPALRGALLDLGRSTTAALGEKDRVRATAQQLADIPIAAGLDDLQQRYVNHYVKSEFEVARYRNVLVIYASALLVVFGFVGWRLRRSYAELQDMNAKLEATVEARTAELRKALNDVRMQQAQLVQSEKMAALGQMVAGVAHEINTPLGYARGNVETVREALPLIRELFDAQQSGDAQRQEQARRNWPPEEGLPEIEMLLADADYGLGQIGELVRSLKDFARVDRSLNEMFDLNEGMETTLKICHNQLKGRIEVKRDYGDLPPVPCAPSQINQVFLNLLNNAAQAIDGPGVIAIRTRVEDGMAVVEVRDSGCGMDAETRAHIFEPFFTTKPVGQGTGLGLSIVFRIVEDHRGSIDVESAVGQGTTFRLRLPLQRPRKLATADADSLQESVA</sequence>
<reference evidence="7 8" key="1">
    <citation type="submission" date="2024-06" db="EMBL/GenBank/DDBJ databases">
        <authorList>
            <person name="Li Z."/>
            <person name="Jiang Y."/>
        </authorList>
    </citation>
    <scope>NUCLEOTIDE SEQUENCE [LARGE SCALE GENOMIC DNA]</scope>
    <source>
        <strain evidence="7 8">HSW-8</strain>
    </source>
</reference>
<dbReference type="Gene3D" id="1.10.287.130">
    <property type="match status" value="1"/>
</dbReference>
<accession>A0ABV2A8C9</accession>
<dbReference type="Proteomes" id="UP001465331">
    <property type="component" value="Unassembled WGS sequence"/>
</dbReference>
<evidence type="ECO:0000256" key="1">
    <source>
        <dbReference type="ARBA" id="ARBA00000085"/>
    </source>
</evidence>
<keyword evidence="5" id="KW-0812">Transmembrane</keyword>
<keyword evidence="7" id="KW-0067">ATP-binding</keyword>
<keyword evidence="3" id="KW-0597">Phosphoprotein</keyword>
<dbReference type="PROSITE" id="PS50109">
    <property type="entry name" value="HIS_KIN"/>
    <property type="match status" value="1"/>
</dbReference>
<evidence type="ECO:0000313" key="8">
    <source>
        <dbReference type="Proteomes" id="UP001465331"/>
    </source>
</evidence>
<dbReference type="SUPFAM" id="SSF55874">
    <property type="entry name" value="ATPase domain of HSP90 chaperone/DNA topoisomerase II/histidine kinase"/>
    <property type="match status" value="1"/>
</dbReference>
<dbReference type="InterPro" id="IPR036097">
    <property type="entry name" value="HisK_dim/P_sf"/>
</dbReference>
<evidence type="ECO:0000313" key="7">
    <source>
        <dbReference type="EMBL" id="MES0873500.1"/>
    </source>
</evidence>
<feature type="coiled-coil region" evidence="4">
    <location>
        <begin position="36"/>
        <end position="84"/>
    </location>
</feature>
<feature type="domain" description="Histidine kinase" evidence="6">
    <location>
        <begin position="323"/>
        <end position="558"/>
    </location>
</feature>